<proteinExistence type="predicted"/>
<dbReference type="OrthoDB" id="2924022at2"/>
<dbReference type="AlphaFoldDB" id="A0A8J3AM18"/>
<protein>
    <submittedName>
        <fullName evidence="1">Uncharacterized protein</fullName>
    </submittedName>
</protein>
<gene>
    <name evidence="1" type="ORF">GCM10007380_31740</name>
</gene>
<dbReference type="EMBL" id="BMHB01000002">
    <property type="protein sequence ID" value="GGI16193.1"/>
    <property type="molecule type" value="Genomic_DNA"/>
</dbReference>
<organism evidence="1 2">
    <name type="scientific">Gottfriedia solisilvae</name>
    <dbReference type="NCBI Taxonomy" id="1516104"/>
    <lineage>
        <taxon>Bacteria</taxon>
        <taxon>Bacillati</taxon>
        <taxon>Bacillota</taxon>
        <taxon>Bacilli</taxon>
        <taxon>Bacillales</taxon>
        <taxon>Bacillaceae</taxon>
        <taxon>Gottfriedia</taxon>
    </lineage>
</organism>
<name>A0A8J3AM18_9BACI</name>
<sequence length="54" mass="6179">MDKKKKPLHLEEQQKITADLNNLEPGESVNEHRTIETANIILAGEEIKQQNNNL</sequence>
<comment type="caution">
    <text evidence="1">The sequence shown here is derived from an EMBL/GenBank/DDBJ whole genome shotgun (WGS) entry which is preliminary data.</text>
</comment>
<evidence type="ECO:0000313" key="2">
    <source>
        <dbReference type="Proteomes" id="UP000626244"/>
    </source>
</evidence>
<reference evidence="2" key="1">
    <citation type="journal article" date="2019" name="Int. J. Syst. Evol. Microbiol.">
        <title>The Global Catalogue of Microorganisms (GCM) 10K type strain sequencing project: providing services to taxonomists for standard genome sequencing and annotation.</title>
        <authorList>
            <consortium name="The Broad Institute Genomics Platform"/>
            <consortium name="The Broad Institute Genome Sequencing Center for Infectious Disease"/>
            <person name="Wu L."/>
            <person name="Ma J."/>
        </authorList>
    </citation>
    <scope>NUCLEOTIDE SEQUENCE [LARGE SCALE GENOMIC DNA]</scope>
    <source>
        <strain evidence="2">CGMCC 1.14993</strain>
    </source>
</reference>
<accession>A0A8J3AM18</accession>
<dbReference type="RefSeq" id="WP_158093275.1">
    <property type="nucleotide sequence ID" value="NZ_BMHB01000002.1"/>
</dbReference>
<keyword evidence="2" id="KW-1185">Reference proteome</keyword>
<dbReference type="Proteomes" id="UP000626244">
    <property type="component" value="Unassembled WGS sequence"/>
</dbReference>
<evidence type="ECO:0000313" key="1">
    <source>
        <dbReference type="EMBL" id="GGI16193.1"/>
    </source>
</evidence>